<reference evidence="9" key="1">
    <citation type="submission" date="2018-03" db="EMBL/GenBank/DDBJ databases">
        <title>A comparative analysis of the Nautiliaceae.</title>
        <authorList>
            <person name="Grosche A."/>
            <person name="Smedile F."/>
            <person name="Vetriani C."/>
        </authorList>
    </citation>
    <scope>NUCLEOTIDE SEQUENCE [LARGE SCALE GENOMIC DNA]</scope>
    <source>
        <strain evidence="9">TB6</strain>
    </source>
</reference>
<dbReference type="InterPro" id="IPR002033">
    <property type="entry name" value="TatC"/>
</dbReference>
<keyword evidence="5" id="KW-0653">Protein transport</keyword>
<accession>A0AAJ4RCH0</accession>
<keyword evidence="3 5" id="KW-1133">Transmembrane helix</keyword>
<dbReference type="GO" id="GO:0043953">
    <property type="term" value="P:protein transport by the Tat complex"/>
    <property type="evidence" value="ECO:0007669"/>
    <property type="project" value="UniProtKB-UniRule"/>
</dbReference>
<evidence type="ECO:0000313" key="7">
    <source>
        <dbReference type="EMBL" id="ROR39832.1"/>
    </source>
</evidence>
<dbReference type="PANTHER" id="PTHR30371">
    <property type="entry name" value="SEC-INDEPENDENT PROTEIN TRANSLOCASE PROTEIN TATC"/>
    <property type="match status" value="1"/>
</dbReference>
<dbReference type="EMBL" id="RJVK01000002">
    <property type="protein sequence ID" value="ROR39832.1"/>
    <property type="molecule type" value="Genomic_DNA"/>
</dbReference>
<dbReference type="GO" id="GO:0033281">
    <property type="term" value="C:TAT protein transport complex"/>
    <property type="evidence" value="ECO:0007669"/>
    <property type="project" value="UniProtKB-UniRule"/>
</dbReference>
<comment type="subcellular location">
    <subcellularLocation>
        <location evidence="5">Cell membrane</location>
        <topology evidence="5">Multi-pass membrane protein</topology>
    </subcellularLocation>
    <subcellularLocation>
        <location evidence="1">Membrane</location>
        <topology evidence="1">Multi-pass membrane protein</topology>
    </subcellularLocation>
</comment>
<comment type="function">
    <text evidence="5">Part of the twin-arginine translocation (Tat) system that transports large folded proteins containing a characteristic twin-arginine motif in their signal peptide across membranes.</text>
</comment>
<keyword evidence="4 5" id="KW-0472">Membrane</keyword>
<dbReference type="Pfam" id="PF00902">
    <property type="entry name" value="TatC"/>
    <property type="match status" value="1"/>
</dbReference>
<evidence type="ECO:0000313" key="8">
    <source>
        <dbReference type="Proteomes" id="UP000272781"/>
    </source>
</evidence>
<evidence type="ECO:0000313" key="6">
    <source>
        <dbReference type="EMBL" id="QCI27982.1"/>
    </source>
</evidence>
<organism evidence="7 8">
    <name type="scientific">Caminibacter pacificus</name>
    <dbReference type="NCBI Taxonomy" id="1424653"/>
    <lineage>
        <taxon>Bacteria</taxon>
        <taxon>Pseudomonadati</taxon>
        <taxon>Campylobacterota</taxon>
        <taxon>Epsilonproteobacteria</taxon>
        <taxon>Nautiliales</taxon>
        <taxon>Nautiliaceae</taxon>
        <taxon>Caminibacter</taxon>
    </lineage>
</organism>
<evidence type="ECO:0000256" key="4">
    <source>
        <dbReference type="ARBA" id="ARBA00023136"/>
    </source>
</evidence>
<feature type="transmembrane region" description="Helical" evidence="5">
    <location>
        <begin position="189"/>
        <end position="208"/>
    </location>
</feature>
<dbReference type="PRINTS" id="PR01840">
    <property type="entry name" value="TATCFAMILY"/>
</dbReference>
<evidence type="ECO:0000256" key="2">
    <source>
        <dbReference type="ARBA" id="ARBA00022692"/>
    </source>
</evidence>
<keyword evidence="5" id="KW-1003">Cell membrane</keyword>
<feature type="transmembrane region" description="Helical" evidence="5">
    <location>
        <begin position="214"/>
        <end position="234"/>
    </location>
</feature>
<evidence type="ECO:0000256" key="3">
    <source>
        <dbReference type="ARBA" id="ARBA00022989"/>
    </source>
</evidence>
<reference evidence="7 8" key="2">
    <citation type="submission" date="2018-11" db="EMBL/GenBank/DDBJ databases">
        <title>Genomic Encyclopedia of Type Strains, Phase IV (KMG-IV): sequencing the most valuable type-strain genomes for metagenomic binning, comparative biology and taxonomic classification.</title>
        <authorList>
            <person name="Goeker M."/>
        </authorList>
    </citation>
    <scope>NUCLEOTIDE SEQUENCE [LARGE SCALE GENOMIC DNA]</scope>
    <source>
        <strain evidence="7 8">DSM 27783</strain>
    </source>
</reference>
<dbReference type="RefSeq" id="WP_123352224.1">
    <property type="nucleotide sequence ID" value="NZ_CP027432.2"/>
</dbReference>
<keyword evidence="9" id="KW-1185">Reference proteome</keyword>
<dbReference type="Proteomes" id="UP000272781">
    <property type="component" value="Unassembled WGS sequence"/>
</dbReference>
<sequence>MLEDLKPHIAELRSRLIKIVVIYFIFFILAFVFWKEIFQWMSQPLLEALKVSKNSEIIFTGLAEPFFTAVKISLFAGLFMSLPFILYQIWAFIAPGLYEHEKKLIIPFVFWGTVMFVAGAAFAYYVVFPVGFKMLIQFGGSEFTAMPRMSEYVSFFGKLMLGFGIAFEMPVVTYFLAKLGLVTDRTLKDFARYAIVIIFILAAVLTPPDLFSQLAMATPLLVLYGVSIIIAKIVNPEKEAPQESQAPKQKEKE</sequence>
<comment type="subunit">
    <text evidence="5">Forms a complex with TatA.</text>
</comment>
<dbReference type="NCBIfam" id="TIGR00945">
    <property type="entry name" value="tatC"/>
    <property type="match status" value="1"/>
</dbReference>
<name>A0AAJ4RCH0_9BACT</name>
<protein>
    <recommendedName>
        <fullName evidence="5">Sec-independent protein translocase protein TatC</fullName>
    </recommendedName>
</protein>
<gene>
    <name evidence="5 6" type="primary">tatC</name>
    <name evidence="6" type="ORF">C6V80_03095</name>
    <name evidence="7" type="ORF">EDC58_0807</name>
</gene>
<dbReference type="EMBL" id="CP027432">
    <property type="protein sequence ID" value="QCI27982.1"/>
    <property type="molecule type" value="Genomic_DNA"/>
</dbReference>
<keyword evidence="5" id="KW-0813">Transport</keyword>
<feature type="transmembrane region" description="Helical" evidence="5">
    <location>
        <begin position="105"/>
        <end position="132"/>
    </location>
</feature>
<feature type="transmembrane region" description="Helical" evidence="5">
    <location>
        <begin position="16"/>
        <end position="34"/>
    </location>
</feature>
<dbReference type="GO" id="GO:0009977">
    <property type="term" value="F:proton motive force dependent protein transmembrane transporter activity"/>
    <property type="evidence" value="ECO:0007669"/>
    <property type="project" value="TreeGrafter"/>
</dbReference>
<comment type="similarity">
    <text evidence="5">Belongs to the TatC family.</text>
</comment>
<evidence type="ECO:0000256" key="5">
    <source>
        <dbReference type="HAMAP-Rule" id="MF_00902"/>
    </source>
</evidence>
<dbReference type="Proteomes" id="UP000298805">
    <property type="component" value="Chromosome"/>
</dbReference>
<feature type="transmembrane region" description="Helical" evidence="5">
    <location>
        <begin position="72"/>
        <end position="93"/>
    </location>
</feature>
<keyword evidence="2 5" id="KW-0812">Transmembrane</keyword>
<dbReference type="GO" id="GO:0065002">
    <property type="term" value="P:intracellular protein transmembrane transport"/>
    <property type="evidence" value="ECO:0007669"/>
    <property type="project" value="TreeGrafter"/>
</dbReference>
<keyword evidence="5" id="KW-0811">Translocation</keyword>
<dbReference type="PANTHER" id="PTHR30371:SF0">
    <property type="entry name" value="SEC-INDEPENDENT PROTEIN TRANSLOCASE PROTEIN TATC, CHLOROPLASTIC-RELATED"/>
    <property type="match status" value="1"/>
</dbReference>
<dbReference type="HAMAP" id="MF_00902">
    <property type="entry name" value="TatC"/>
    <property type="match status" value="1"/>
</dbReference>
<feature type="transmembrane region" description="Helical" evidence="5">
    <location>
        <begin position="152"/>
        <end position="177"/>
    </location>
</feature>
<evidence type="ECO:0000256" key="1">
    <source>
        <dbReference type="ARBA" id="ARBA00004141"/>
    </source>
</evidence>
<evidence type="ECO:0000313" key="9">
    <source>
        <dbReference type="Proteomes" id="UP000298805"/>
    </source>
</evidence>
<reference evidence="6" key="3">
    <citation type="submission" date="2019-06" db="EMBL/GenBank/DDBJ databases">
        <title>A comparative analysis of the Nautiliaceae.</title>
        <authorList>
            <person name="Grosche A."/>
            <person name="Smedile F."/>
            <person name="Vetriani C."/>
        </authorList>
    </citation>
    <scope>NUCLEOTIDE SEQUENCE</scope>
    <source>
        <strain evidence="6">TB6</strain>
    </source>
</reference>
<dbReference type="AlphaFoldDB" id="A0AAJ4RCH0"/>
<proteinExistence type="inferred from homology"/>